<protein>
    <recommendedName>
        <fullName evidence="3">Lipoprotein</fullName>
    </recommendedName>
</protein>
<name>A0A843YWY6_9BURK</name>
<dbReference type="Proteomes" id="UP000451565">
    <property type="component" value="Unassembled WGS sequence"/>
</dbReference>
<dbReference type="EMBL" id="WINI01000007">
    <property type="protein sequence ID" value="MQR01732.1"/>
    <property type="molecule type" value="Genomic_DNA"/>
</dbReference>
<sequence length="182" mass="19222">MQSKRQLKQQQAKKVSAVVIMLCVAIGLSGCNSLLTEGSASAAGVGGAALATAVTNNAAVATGIGLGVQAGARAGLQYYQRQIHGQEQDTIAQLAGDLQVGGVTNWEFTPSMPIEDAGKGRVTVSRLISTQTMNCKEIIFSVDTVENNQPHSAFYIANICRDGKQWKWASAEPATERWGALQ</sequence>
<evidence type="ECO:0000313" key="1">
    <source>
        <dbReference type="EMBL" id="MQR01732.1"/>
    </source>
</evidence>
<dbReference type="RefSeq" id="WP_153235325.1">
    <property type="nucleotide sequence ID" value="NZ_WINI01000007.1"/>
</dbReference>
<organism evidence="1 2">
    <name type="scientific">Glaciimonas soli</name>
    <dbReference type="NCBI Taxonomy" id="2590999"/>
    <lineage>
        <taxon>Bacteria</taxon>
        <taxon>Pseudomonadati</taxon>
        <taxon>Pseudomonadota</taxon>
        <taxon>Betaproteobacteria</taxon>
        <taxon>Burkholderiales</taxon>
        <taxon>Oxalobacteraceae</taxon>
        <taxon>Glaciimonas</taxon>
    </lineage>
</organism>
<evidence type="ECO:0000313" key="2">
    <source>
        <dbReference type="Proteomes" id="UP000451565"/>
    </source>
</evidence>
<comment type="caution">
    <text evidence="1">The sequence shown here is derived from an EMBL/GenBank/DDBJ whole genome shotgun (WGS) entry which is preliminary data.</text>
</comment>
<keyword evidence="2" id="KW-1185">Reference proteome</keyword>
<proteinExistence type="predicted"/>
<dbReference type="AlphaFoldDB" id="A0A843YWY6"/>
<reference evidence="1 2" key="1">
    <citation type="submission" date="2019-10" db="EMBL/GenBank/DDBJ databases">
        <title>Glaciimonas soli sp. nov., a psychrophilic bacterium isolated from the forest soil of a high elevation mountain in Taiwan.</title>
        <authorList>
            <person name="Wang L.-T."/>
            <person name="Shieh W.Y."/>
        </authorList>
    </citation>
    <scope>NUCLEOTIDE SEQUENCE [LARGE SCALE GENOMIC DNA]</scope>
    <source>
        <strain evidence="1 2">GS1</strain>
    </source>
</reference>
<dbReference type="PROSITE" id="PS51257">
    <property type="entry name" value="PROKAR_LIPOPROTEIN"/>
    <property type="match status" value="1"/>
</dbReference>
<dbReference type="OrthoDB" id="8780920at2"/>
<gene>
    <name evidence="1" type="ORF">GEV47_13715</name>
</gene>
<accession>A0A843YWY6</accession>
<evidence type="ECO:0008006" key="3">
    <source>
        <dbReference type="Google" id="ProtNLM"/>
    </source>
</evidence>